<name>A0A0C2Y8U7_HEBCY</name>
<evidence type="ECO:0000256" key="1">
    <source>
        <dbReference type="ARBA" id="ARBA00004173"/>
    </source>
</evidence>
<evidence type="ECO:0000313" key="8">
    <source>
        <dbReference type="Proteomes" id="UP000053424"/>
    </source>
</evidence>
<dbReference type="GO" id="GO:0005759">
    <property type="term" value="C:mitochondrial matrix"/>
    <property type="evidence" value="ECO:0007669"/>
    <property type="project" value="TreeGrafter"/>
</dbReference>
<keyword evidence="2" id="KW-0809">Transit peptide</keyword>
<feature type="region of interest" description="Disordered" evidence="5">
    <location>
        <begin position="276"/>
        <end position="298"/>
    </location>
</feature>
<gene>
    <name evidence="7" type="ORF">M413DRAFT_441333</name>
</gene>
<reference evidence="7 8" key="1">
    <citation type="submission" date="2014-04" db="EMBL/GenBank/DDBJ databases">
        <authorList>
            <consortium name="DOE Joint Genome Institute"/>
            <person name="Kuo A."/>
            <person name="Gay G."/>
            <person name="Dore J."/>
            <person name="Kohler A."/>
            <person name="Nagy L.G."/>
            <person name="Floudas D."/>
            <person name="Copeland A."/>
            <person name="Barry K.W."/>
            <person name="Cichocki N."/>
            <person name="Veneault-Fourrey C."/>
            <person name="LaButti K."/>
            <person name="Lindquist E.A."/>
            <person name="Lipzen A."/>
            <person name="Lundell T."/>
            <person name="Morin E."/>
            <person name="Murat C."/>
            <person name="Sun H."/>
            <person name="Tunlid A."/>
            <person name="Henrissat B."/>
            <person name="Grigoriev I.V."/>
            <person name="Hibbett D.S."/>
            <person name="Martin F."/>
            <person name="Nordberg H.P."/>
            <person name="Cantor M.N."/>
            <person name="Hua S.X."/>
        </authorList>
    </citation>
    <scope>NUCLEOTIDE SEQUENCE [LARGE SCALE GENOMIC DNA]</scope>
    <source>
        <strain evidence="8">h7</strain>
    </source>
</reference>
<dbReference type="Proteomes" id="UP000053424">
    <property type="component" value="Unassembled WGS sequence"/>
</dbReference>
<dbReference type="InterPro" id="IPR027266">
    <property type="entry name" value="TrmE/GcvT-like"/>
</dbReference>
<sequence>MPPPILQNLLRKTPSVAPILNRGVLAVTGSHSTEFLNGLLSSSVREPVRNRYSSFLHAQGRVMYDVFLYAATNGYFLEYDSRASEAPPLLSYLKRHVLRSKVKIRNMADEYDIWAAWGSSEDTQWETGRQWDWARSGAIEPVWNATHDWPWGTREGIIHDRRAVGMGSRLLVKKGTQPQAIATHDIVSSDEYVLHRIMHGVPEGIHDIPPMQSFPMDSNLDVMGAVDFRKGCYVGQELTVRTYHTGVIRKRILPVTIHKPAQEICEDPPLQFPHNLDLKPVSVNPDRQGPRPRGTGKLLSTHKGVGLALLRMEHVSGVQQGDLRLEFEVSNAGDKTSTWIASPWWPDWWPQEPQQRVESEVDPSSDL</sequence>
<organism evidence="7 8">
    <name type="scientific">Hebeloma cylindrosporum</name>
    <dbReference type="NCBI Taxonomy" id="76867"/>
    <lineage>
        <taxon>Eukaryota</taxon>
        <taxon>Fungi</taxon>
        <taxon>Dikarya</taxon>
        <taxon>Basidiomycota</taxon>
        <taxon>Agaricomycotina</taxon>
        <taxon>Agaricomycetes</taxon>
        <taxon>Agaricomycetidae</taxon>
        <taxon>Agaricales</taxon>
        <taxon>Agaricineae</taxon>
        <taxon>Hymenogastraceae</taxon>
        <taxon>Hebeloma</taxon>
    </lineage>
</organism>
<evidence type="ECO:0000313" key="7">
    <source>
        <dbReference type="EMBL" id="KIM46253.1"/>
    </source>
</evidence>
<dbReference type="AlphaFoldDB" id="A0A0C2Y8U7"/>
<accession>A0A0C2Y8U7</accession>
<dbReference type="Pfam" id="PF25455">
    <property type="entry name" value="Beta-barrel_CAF17_C"/>
    <property type="match status" value="1"/>
</dbReference>
<keyword evidence="3" id="KW-0496">Mitochondrion</keyword>
<dbReference type="Gene3D" id="3.30.1360.120">
    <property type="entry name" value="Probable tRNA modification gtpase trme, domain 1"/>
    <property type="match status" value="1"/>
</dbReference>
<proteinExistence type="inferred from homology"/>
<dbReference type="PANTHER" id="PTHR22602">
    <property type="entry name" value="TRANSFERASE CAF17, MITOCHONDRIAL-RELATED"/>
    <property type="match status" value="1"/>
</dbReference>
<evidence type="ECO:0000256" key="5">
    <source>
        <dbReference type="SAM" id="MobiDB-lite"/>
    </source>
</evidence>
<comment type="similarity">
    <text evidence="4">Belongs to the GcvT family. CAF17/IBA57 subfamily.</text>
</comment>
<dbReference type="EMBL" id="KN831771">
    <property type="protein sequence ID" value="KIM46253.1"/>
    <property type="molecule type" value="Genomic_DNA"/>
</dbReference>
<dbReference type="SUPFAM" id="SSF103025">
    <property type="entry name" value="Folate-binding domain"/>
    <property type="match status" value="1"/>
</dbReference>
<evidence type="ECO:0000256" key="4">
    <source>
        <dbReference type="ARBA" id="ARBA00093447"/>
    </source>
</evidence>
<feature type="domain" description="CAF17 C-terminal" evidence="6">
    <location>
        <begin position="249"/>
        <end position="351"/>
    </location>
</feature>
<dbReference type="GO" id="GO:0016226">
    <property type="term" value="P:iron-sulfur cluster assembly"/>
    <property type="evidence" value="ECO:0007669"/>
    <property type="project" value="TreeGrafter"/>
</dbReference>
<evidence type="ECO:0000256" key="2">
    <source>
        <dbReference type="ARBA" id="ARBA00022946"/>
    </source>
</evidence>
<dbReference type="InterPro" id="IPR045179">
    <property type="entry name" value="YgfZ/GcvT"/>
</dbReference>
<keyword evidence="8" id="KW-1185">Reference proteome</keyword>
<dbReference type="STRING" id="686832.A0A0C2Y8U7"/>
<reference evidence="8" key="2">
    <citation type="submission" date="2015-01" db="EMBL/GenBank/DDBJ databases">
        <title>Evolutionary Origins and Diversification of the Mycorrhizal Mutualists.</title>
        <authorList>
            <consortium name="DOE Joint Genome Institute"/>
            <consortium name="Mycorrhizal Genomics Consortium"/>
            <person name="Kohler A."/>
            <person name="Kuo A."/>
            <person name="Nagy L.G."/>
            <person name="Floudas D."/>
            <person name="Copeland A."/>
            <person name="Barry K.W."/>
            <person name="Cichocki N."/>
            <person name="Veneault-Fourrey C."/>
            <person name="LaButti K."/>
            <person name="Lindquist E.A."/>
            <person name="Lipzen A."/>
            <person name="Lundell T."/>
            <person name="Morin E."/>
            <person name="Murat C."/>
            <person name="Riley R."/>
            <person name="Ohm R."/>
            <person name="Sun H."/>
            <person name="Tunlid A."/>
            <person name="Henrissat B."/>
            <person name="Grigoriev I.V."/>
            <person name="Hibbett D.S."/>
            <person name="Martin F."/>
        </authorList>
    </citation>
    <scope>NUCLEOTIDE SEQUENCE [LARGE SCALE GENOMIC DNA]</scope>
    <source>
        <strain evidence="8">h7</strain>
    </source>
</reference>
<evidence type="ECO:0000256" key="3">
    <source>
        <dbReference type="ARBA" id="ARBA00023128"/>
    </source>
</evidence>
<dbReference type="InterPro" id="IPR017703">
    <property type="entry name" value="YgfZ/GCV_T_CS"/>
</dbReference>
<comment type="subcellular location">
    <subcellularLocation>
        <location evidence="1">Mitochondrion</location>
    </subcellularLocation>
</comment>
<evidence type="ECO:0000259" key="6">
    <source>
        <dbReference type="Pfam" id="PF25455"/>
    </source>
</evidence>
<dbReference type="InterPro" id="IPR057460">
    <property type="entry name" value="CAF17_C"/>
</dbReference>
<dbReference type="NCBIfam" id="TIGR03317">
    <property type="entry name" value="ygfZ_signature"/>
    <property type="match status" value="1"/>
</dbReference>
<dbReference type="HOGENOM" id="CLU_007884_7_0_1"/>
<protein>
    <recommendedName>
        <fullName evidence="6">CAF17 C-terminal domain-containing protein</fullName>
    </recommendedName>
</protein>
<dbReference type="OrthoDB" id="191995at2759"/>
<dbReference type="PANTHER" id="PTHR22602:SF0">
    <property type="entry name" value="TRANSFERASE CAF17, MITOCHONDRIAL-RELATED"/>
    <property type="match status" value="1"/>
</dbReference>